<dbReference type="EMBL" id="CP096040">
    <property type="protein sequence ID" value="USQ97123.1"/>
    <property type="molecule type" value="Genomic_DNA"/>
</dbReference>
<dbReference type="Gene3D" id="3.40.710.10">
    <property type="entry name" value="DD-peptidase/beta-lactamase superfamily"/>
    <property type="match status" value="1"/>
</dbReference>
<dbReference type="InterPro" id="IPR006311">
    <property type="entry name" value="TAT_signal"/>
</dbReference>
<dbReference type="GO" id="GO:0008800">
    <property type="term" value="F:beta-lactamase activity"/>
    <property type="evidence" value="ECO:0007669"/>
    <property type="project" value="UniProtKB-EC"/>
</dbReference>
<comment type="catalytic activity">
    <reaction evidence="1 6">
        <text>a beta-lactam + H2O = a substituted beta-amino acid</text>
        <dbReference type="Rhea" id="RHEA:20401"/>
        <dbReference type="ChEBI" id="CHEBI:15377"/>
        <dbReference type="ChEBI" id="CHEBI:35627"/>
        <dbReference type="ChEBI" id="CHEBI:140347"/>
        <dbReference type="EC" id="3.5.2.6"/>
    </reaction>
</comment>
<feature type="chain" id="PRO_5045818212" description="Beta-lactamase" evidence="8">
    <location>
        <begin position="33"/>
        <end position="304"/>
    </location>
</feature>
<dbReference type="PANTHER" id="PTHR35333">
    <property type="entry name" value="BETA-LACTAMASE"/>
    <property type="match status" value="1"/>
</dbReference>
<reference evidence="10 11" key="1">
    <citation type="submission" date="2022-04" db="EMBL/GenBank/DDBJ databases">
        <title>Genome sequence of soybean root-associated Caulobacter segnis RL271.</title>
        <authorList>
            <person name="Longley R."/>
            <person name="Bonito G."/>
            <person name="Trigodet F."/>
            <person name="Crosson S."/>
            <person name="Fiebig A."/>
        </authorList>
    </citation>
    <scope>NUCLEOTIDE SEQUENCE [LARGE SCALE GENOMIC DNA]</scope>
    <source>
        <strain evidence="10 11">RL271</strain>
    </source>
</reference>
<evidence type="ECO:0000256" key="6">
    <source>
        <dbReference type="RuleBase" id="RU361140"/>
    </source>
</evidence>
<dbReference type="InterPro" id="IPR000871">
    <property type="entry name" value="Beta-lactam_class-A"/>
</dbReference>
<dbReference type="Pfam" id="PF13354">
    <property type="entry name" value="Beta-lactamase2"/>
    <property type="match status" value="1"/>
</dbReference>
<keyword evidence="5 6" id="KW-0046">Antibiotic resistance</keyword>
<dbReference type="NCBIfam" id="NF033103">
    <property type="entry name" value="bla_class_A"/>
    <property type="match status" value="1"/>
</dbReference>
<evidence type="ECO:0000256" key="4">
    <source>
        <dbReference type="ARBA" id="ARBA00022801"/>
    </source>
</evidence>
<dbReference type="PRINTS" id="PR00118">
    <property type="entry name" value="BLACTAMASEA"/>
</dbReference>
<keyword evidence="10" id="KW-0808">Transferase</keyword>
<evidence type="ECO:0000256" key="1">
    <source>
        <dbReference type="ARBA" id="ARBA00001526"/>
    </source>
</evidence>
<gene>
    <name evidence="10" type="primary">bla</name>
    <name evidence="10" type="ORF">MZV50_06105</name>
</gene>
<dbReference type="GO" id="GO:0016740">
    <property type="term" value="F:transferase activity"/>
    <property type="evidence" value="ECO:0007669"/>
    <property type="project" value="UniProtKB-KW"/>
</dbReference>
<evidence type="ECO:0000313" key="11">
    <source>
        <dbReference type="Proteomes" id="UP001057520"/>
    </source>
</evidence>
<evidence type="ECO:0000259" key="9">
    <source>
        <dbReference type="Pfam" id="PF13354"/>
    </source>
</evidence>
<keyword evidence="4 6" id="KW-0378">Hydrolase</keyword>
<dbReference type="Proteomes" id="UP001057520">
    <property type="component" value="Chromosome"/>
</dbReference>
<name>A0ABY4ZX31_9CAUL</name>
<evidence type="ECO:0000256" key="7">
    <source>
        <dbReference type="SAM" id="MobiDB-lite"/>
    </source>
</evidence>
<feature type="signal peptide" evidence="8">
    <location>
        <begin position="1"/>
        <end position="32"/>
    </location>
</feature>
<dbReference type="PROSITE" id="PS51318">
    <property type="entry name" value="TAT"/>
    <property type="match status" value="1"/>
</dbReference>
<feature type="domain" description="Beta-lactamase class A catalytic" evidence="9">
    <location>
        <begin position="59"/>
        <end position="275"/>
    </location>
</feature>
<comment type="similarity">
    <text evidence="2 6">Belongs to the class-A beta-lactamase family.</text>
</comment>
<evidence type="ECO:0000256" key="5">
    <source>
        <dbReference type="ARBA" id="ARBA00023251"/>
    </source>
</evidence>
<dbReference type="EC" id="3.5.2.6" evidence="3 6"/>
<dbReference type="PANTHER" id="PTHR35333:SF3">
    <property type="entry name" value="BETA-LACTAMASE-TYPE TRANSPEPTIDASE FOLD CONTAINING PROTEIN"/>
    <property type="match status" value="1"/>
</dbReference>
<dbReference type="InterPro" id="IPR045155">
    <property type="entry name" value="Beta-lactam_cat"/>
</dbReference>
<sequence length="304" mass="32887">MLNRRMLITALAAAPAVVSGLSLGLAPDVANAALFADKPASDLTSRINELERASGGRLGVAVLDTRTGRRFAWRGDERFRMCSTIKMPLSAAILRRVDQGRERLDRRVTFGRDVLMGNSPVVEKHIEDGMTIGALCEATITWSDNAAANLLFDALGSPADLTRFLRAIGDQTTRSDRREPELNTGAPDDPRDTTTPSAILATWRTLLLDDALSPASRRQLTDWVVANRTGDRRLRAGLPKGWRVGDKTGNNGKNTTNDIAIAWPPGRKPILIACFHDRGSSDDDARNAVHAQVARAVVTAGFGA</sequence>
<accession>A0ABY4ZX31</accession>
<proteinExistence type="inferred from homology"/>
<feature type="region of interest" description="Disordered" evidence="7">
    <location>
        <begin position="172"/>
        <end position="195"/>
    </location>
</feature>
<protein>
    <recommendedName>
        <fullName evidence="3 6">Beta-lactamase</fullName>
        <ecNumber evidence="3 6">3.5.2.6</ecNumber>
    </recommendedName>
</protein>
<evidence type="ECO:0000256" key="3">
    <source>
        <dbReference type="ARBA" id="ARBA00012865"/>
    </source>
</evidence>
<dbReference type="SUPFAM" id="SSF56601">
    <property type="entry name" value="beta-lactamase/transpeptidase-like"/>
    <property type="match status" value="1"/>
</dbReference>
<organism evidence="10 11">
    <name type="scientific">Caulobacter segnis</name>
    <dbReference type="NCBI Taxonomy" id="88688"/>
    <lineage>
        <taxon>Bacteria</taxon>
        <taxon>Pseudomonadati</taxon>
        <taxon>Pseudomonadota</taxon>
        <taxon>Alphaproteobacteria</taxon>
        <taxon>Caulobacterales</taxon>
        <taxon>Caulobacteraceae</taxon>
        <taxon>Caulobacter</taxon>
    </lineage>
</organism>
<dbReference type="InterPro" id="IPR023650">
    <property type="entry name" value="Beta-lactam_class-A_AS"/>
</dbReference>
<evidence type="ECO:0000313" key="10">
    <source>
        <dbReference type="EMBL" id="USQ97123.1"/>
    </source>
</evidence>
<dbReference type="PROSITE" id="PS00146">
    <property type="entry name" value="BETA_LACTAMASE_A"/>
    <property type="match status" value="1"/>
</dbReference>
<keyword evidence="11" id="KW-1185">Reference proteome</keyword>
<evidence type="ECO:0000256" key="8">
    <source>
        <dbReference type="SAM" id="SignalP"/>
    </source>
</evidence>
<dbReference type="InterPro" id="IPR012338">
    <property type="entry name" value="Beta-lactam/transpept-like"/>
</dbReference>
<keyword evidence="8" id="KW-0732">Signal</keyword>
<evidence type="ECO:0000256" key="2">
    <source>
        <dbReference type="ARBA" id="ARBA00009009"/>
    </source>
</evidence>